<reference evidence="2 3" key="1">
    <citation type="submission" date="2023-08" db="EMBL/GenBank/DDBJ databases">
        <title>Annotated Genome Sequence of Vanrija albida AlHP1.</title>
        <authorList>
            <person name="Herzog R."/>
        </authorList>
    </citation>
    <scope>NUCLEOTIDE SEQUENCE [LARGE SCALE GENOMIC DNA]</scope>
    <source>
        <strain evidence="2 3">AlHP1</strain>
    </source>
</reference>
<gene>
    <name evidence="2" type="ORF">Q8F55_001690</name>
</gene>
<feature type="compositionally biased region" description="Basic and acidic residues" evidence="1">
    <location>
        <begin position="52"/>
        <end position="61"/>
    </location>
</feature>
<name>A0ABR3Q8S0_9TREE</name>
<keyword evidence="3" id="KW-1185">Reference proteome</keyword>
<comment type="caution">
    <text evidence="2">The sequence shown here is derived from an EMBL/GenBank/DDBJ whole genome shotgun (WGS) entry which is preliminary data.</text>
</comment>
<dbReference type="GeneID" id="95982733"/>
<dbReference type="EMBL" id="JBBXJM010000002">
    <property type="protein sequence ID" value="KAL1410748.1"/>
    <property type="molecule type" value="Genomic_DNA"/>
</dbReference>
<accession>A0ABR3Q8S0</accession>
<protein>
    <submittedName>
        <fullName evidence="2">Uncharacterized protein</fullName>
    </submittedName>
</protein>
<proteinExistence type="predicted"/>
<feature type="region of interest" description="Disordered" evidence="1">
    <location>
        <begin position="1"/>
        <end position="121"/>
    </location>
</feature>
<dbReference type="RefSeq" id="XP_069210692.1">
    <property type="nucleotide sequence ID" value="XM_069350306.1"/>
</dbReference>
<organism evidence="2 3">
    <name type="scientific">Vanrija albida</name>
    <dbReference type="NCBI Taxonomy" id="181172"/>
    <lineage>
        <taxon>Eukaryota</taxon>
        <taxon>Fungi</taxon>
        <taxon>Dikarya</taxon>
        <taxon>Basidiomycota</taxon>
        <taxon>Agaricomycotina</taxon>
        <taxon>Tremellomycetes</taxon>
        <taxon>Trichosporonales</taxon>
        <taxon>Trichosporonaceae</taxon>
        <taxon>Vanrija</taxon>
    </lineage>
</organism>
<dbReference type="Proteomes" id="UP001565368">
    <property type="component" value="Unassembled WGS sequence"/>
</dbReference>
<evidence type="ECO:0000313" key="3">
    <source>
        <dbReference type="Proteomes" id="UP001565368"/>
    </source>
</evidence>
<evidence type="ECO:0000256" key="1">
    <source>
        <dbReference type="SAM" id="MobiDB-lite"/>
    </source>
</evidence>
<feature type="compositionally biased region" description="Basic and acidic residues" evidence="1">
    <location>
        <begin position="72"/>
        <end position="86"/>
    </location>
</feature>
<evidence type="ECO:0000313" key="2">
    <source>
        <dbReference type="EMBL" id="KAL1410748.1"/>
    </source>
</evidence>
<sequence length="349" mass="39172">MTSHKHKRERSHSRSRSRGDPPQQKASSPPSSPPRHASSRTRRLSRSGTYREPTHDDERFHPYGRRQSRYSNEFEDRSEEGRDSRRQRLSTSGDERDRTRRGRRSDEGWFGGGGSGGAPAYNPELVAQIITALQKNAQAYSGPTTNVPSSPAVSPLKATAEDVIGLVRTPHEEEDDEEDDNWDEVSEEVDDLLDTLQDNMSTLLSKVPDSTTQLQDLVPMFDNLIGVFDGLAIGQQTDIWLRTHRESRDKISQLLKTRHAQALEIQAKAAEEIAKIAPAEEEKRRLVDEARVDFQTMLAAQDAHLVGLSKELDRIELKASKELPSADVINKAARRDAYRTMAEKLGSSP</sequence>
<feature type="compositionally biased region" description="Basic residues" evidence="1">
    <location>
        <begin position="1"/>
        <end position="16"/>
    </location>
</feature>